<dbReference type="Proteomes" id="UP000799753">
    <property type="component" value="Unassembled WGS sequence"/>
</dbReference>
<name>A0A6A6S9S2_9PLEO</name>
<accession>A0A6A6S9S2</accession>
<evidence type="ECO:0000313" key="1">
    <source>
        <dbReference type="EMBL" id="KAF2644330.1"/>
    </source>
</evidence>
<keyword evidence="2" id="KW-1185">Reference proteome</keyword>
<protein>
    <submittedName>
        <fullName evidence="1">Uncharacterized protein</fullName>
    </submittedName>
</protein>
<dbReference type="AlphaFoldDB" id="A0A6A6S9S2"/>
<proteinExistence type="predicted"/>
<evidence type="ECO:0000313" key="2">
    <source>
        <dbReference type="Proteomes" id="UP000799753"/>
    </source>
</evidence>
<organism evidence="1 2">
    <name type="scientific">Massarina eburnea CBS 473.64</name>
    <dbReference type="NCBI Taxonomy" id="1395130"/>
    <lineage>
        <taxon>Eukaryota</taxon>
        <taxon>Fungi</taxon>
        <taxon>Dikarya</taxon>
        <taxon>Ascomycota</taxon>
        <taxon>Pezizomycotina</taxon>
        <taxon>Dothideomycetes</taxon>
        <taxon>Pleosporomycetidae</taxon>
        <taxon>Pleosporales</taxon>
        <taxon>Massarineae</taxon>
        <taxon>Massarinaceae</taxon>
        <taxon>Massarina</taxon>
    </lineage>
</organism>
<reference evidence="1" key="1">
    <citation type="journal article" date="2020" name="Stud. Mycol.">
        <title>101 Dothideomycetes genomes: a test case for predicting lifestyles and emergence of pathogens.</title>
        <authorList>
            <person name="Haridas S."/>
            <person name="Albert R."/>
            <person name="Binder M."/>
            <person name="Bloem J."/>
            <person name="Labutti K."/>
            <person name="Salamov A."/>
            <person name="Andreopoulos B."/>
            <person name="Baker S."/>
            <person name="Barry K."/>
            <person name="Bills G."/>
            <person name="Bluhm B."/>
            <person name="Cannon C."/>
            <person name="Castanera R."/>
            <person name="Culley D."/>
            <person name="Daum C."/>
            <person name="Ezra D."/>
            <person name="Gonzalez J."/>
            <person name="Henrissat B."/>
            <person name="Kuo A."/>
            <person name="Liang C."/>
            <person name="Lipzen A."/>
            <person name="Lutzoni F."/>
            <person name="Magnuson J."/>
            <person name="Mondo S."/>
            <person name="Nolan M."/>
            <person name="Ohm R."/>
            <person name="Pangilinan J."/>
            <person name="Park H.-J."/>
            <person name="Ramirez L."/>
            <person name="Alfaro M."/>
            <person name="Sun H."/>
            <person name="Tritt A."/>
            <person name="Yoshinaga Y."/>
            <person name="Zwiers L.-H."/>
            <person name="Turgeon B."/>
            <person name="Goodwin S."/>
            <person name="Spatafora J."/>
            <person name="Crous P."/>
            <person name="Grigoriev I."/>
        </authorList>
    </citation>
    <scope>NUCLEOTIDE SEQUENCE</scope>
    <source>
        <strain evidence="1">CBS 473.64</strain>
    </source>
</reference>
<dbReference type="EMBL" id="MU006779">
    <property type="protein sequence ID" value="KAF2644330.1"/>
    <property type="molecule type" value="Genomic_DNA"/>
</dbReference>
<sequence length="83" mass="8867">MGKSQVHLIGEPALSFLLLLGLDKCDEIVTGIKAGFSSAIMGQSGKLSAARRRSFLAPRLVHVPLSFGCRHGDSSGLWTRQTS</sequence>
<gene>
    <name evidence="1" type="ORF">P280DRAFT_466972</name>
</gene>